<evidence type="ECO:0000256" key="1">
    <source>
        <dbReference type="SAM" id="MobiDB-lite"/>
    </source>
</evidence>
<dbReference type="AlphaFoldDB" id="A0A1B9GB38"/>
<feature type="compositionally biased region" description="Polar residues" evidence="1">
    <location>
        <begin position="181"/>
        <end position="193"/>
    </location>
</feature>
<feature type="compositionally biased region" description="Basic and acidic residues" evidence="1">
    <location>
        <begin position="614"/>
        <end position="628"/>
    </location>
</feature>
<feature type="region of interest" description="Disordered" evidence="1">
    <location>
        <begin position="826"/>
        <end position="926"/>
    </location>
</feature>
<feature type="compositionally biased region" description="Low complexity" evidence="1">
    <location>
        <begin position="887"/>
        <end position="907"/>
    </location>
</feature>
<feature type="region of interest" description="Disordered" evidence="1">
    <location>
        <begin position="30"/>
        <end position="350"/>
    </location>
</feature>
<dbReference type="Proteomes" id="UP000092730">
    <property type="component" value="Chromosome 2"/>
</dbReference>
<feature type="compositionally biased region" description="Low complexity" evidence="1">
    <location>
        <begin position="590"/>
        <end position="613"/>
    </location>
</feature>
<protein>
    <submittedName>
        <fullName evidence="2">Uncharacterized protein</fullName>
    </submittedName>
</protein>
<dbReference type="EMBL" id="CP144542">
    <property type="protein sequence ID" value="WVW82370.1"/>
    <property type="molecule type" value="Genomic_DNA"/>
</dbReference>
<feature type="compositionally biased region" description="Basic and acidic residues" evidence="1">
    <location>
        <begin position="146"/>
        <end position="158"/>
    </location>
</feature>
<organism evidence="2">
    <name type="scientific">Kwoniella bestiolae CBS 10118</name>
    <dbReference type="NCBI Taxonomy" id="1296100"/>
    <lineage>
        <taxon>Eukaryota</taxon>
        <taxon>Fungi</taxon>
        <taxon>Dikarya</taxon>
        <taxon>Basidiomycota</taxon>
        <taxon>Agaricomycotina</taxon>
        <taxon>Tremellomycetes</taxon>
        <taxon>Tremellales</taxon>
        <taxon>Cryptococcaceae</taxon>
        <taxon>Kwoniella</taxon>
    </lineage>
</organism>
<proteinExistence type="predicted"/>
<feature type="compositionally biased region" description="Polar residues" evidence="1">
    <location>
        <begin position="32"/>
        <end position="45"/>
    </location>
</feature>
<dbReference type="EMBL" id="KI894019">
    <property type="protein sequence ID" value="OCF28233.1"/>
    <property type="molecule type" value="Genomic_DNA"/>
</dbReference>
<dbReference type="OrthoDB" id="2565223at2759"/>
<feature type="compositionally biased region" description="Basic and acidic residues" evidence="1">
    <location>
        <begin position="838"/>
        <end position="852"/>
    </location>
</feature>
<feature type="compositionally biased region" description="Low complexity" evidence="1">
    <location>
        <begin position="540"/>
        <end position="551"/>
    </location>
</feature>
<dbReference type="VEuPathDB" id="FungiDB:I302_03085"/>
<feature type="compositionally biased region" description="Polar residues" evidence="1">
    <location>
        <begin position="516"/>
        <end position="533"/>
    </location>
</feature>
<feature type="region of interest" description="Disordered" evidence="1">
    <location>
        <begin position="933"/>
        <end position="952"/>
    </location>
</feature>
<feature type="compositionally biased region" description="Polar residues" evidence="1">
    <location>
        <begin position="552"/>
        <end position="579"/>
    </location>
</feature>
<dbReference type="RefSeq" id="XP_019049303.1">
    <property type="nucleotide sequence ID" value="XM_019189741.1"/>
</dbReference>
<name>A0A1B9GB38_9TREE</name>
<feature type="compositionally biased region" description="Polar residues" evidence="1">
    <location>
        <begin position="206"/>
        <end position="220"/>
    </location>
</feature>
<keyword evidence="4" id="KW-1185">Reference proteome</keyword>
<dbReference type="GeneID" id="30207484"/>
<feature type="compositionally biased region" description="Polar residues" evidence="1">
    <location>
        <begin position="260"/>
        <end position="272"/>
    </location>
</feature>
<feature type="compositionally biased region" description="Low complexity" evidence="1">
    <location>
        <begin position="482"/>
        <end position="515"/>
    </location>
</feature>
<feature type="compositionally biased region" description="Low complexity" evidence="1">
    <location>
        <begin position="63"/>
        <end position="73"/>
    </location>
</feature>
<reference evidence="3" key="4">
    <citation type="submission" date="2024-02" db="EMBL/GenBank/DDBJ databases">
        <title>Comparative genomics of Cryptococcus and Kwoniella reveals pathogenesis evolution and contrasting modes of karyotype evolution via chromosome fusion or intercentromeric recombination.</title>
        <authorList>
            <person name="Coelho M.A."/>
            <person name="David-Palma M."/>
            <person name="Shea T."/>
            <person name="Bowers K."/>
            <person name="McGinley-Smith S."/>
            <person name="Mohammad A.W."/>
            <person name="Gnirke A."/>
            <person name="Yurkov A.M."/>
            <person name="Nowrousian M."/>
            <person name="Sun S."/>
            <person name="Cuomo C.A."/>
            <person name="Heitman J."/>
        </authorList>
    </citation>
    <scope>NUCLEOTIDE SEQUENCE</scope>
    <source>
        <strain evidence="3">CBS 10118</strain>
    </source>
</reference>
<evidence type="ECO:0000313" key="2">
    <source>
        <dbReference type="EMBL" id="OCF28233.1"/>
    </source>
</evidence>
<accession>A0A1B9GB38</accession>
<gene>
    <name evidence="2" type="ORF">I302_03085</name>
    <name evidence="3" type="ORF">I302_104377</name>
</gene>
<feature type="region of interest" description="Disordered" evidence="1">
    <location>
        <begin position="482"/>
        <end position="632"/>
    </location>
</feature>
<reference evidence="2" key="3">
    <citation type="submission" date="2014-01" db="EMBL/GenBank/DDBJ databases">
        <title>Evolution of pathogenesis and genome organization in the Tremellales.</title>
        <authorList>
            <person name="Cuomo C."/>
            <person name="Litvintseva A."/>
            <person name="Heitman J."/>
            <person name="Chen Y."/>
            <person name="Sun S."/>
            <person name="Springer D."/>
            <person name="Dromer F."/>
            <person name="Young S."/>
            <person name="Zeng Q."/>
            <person name="Chapman S."/>
            <person name="Gujja S."/>
            <person name="Saif S."/>
            <person name="Birren B."/>
        </authorList>
    </citation>
    <scope>NUCLEOTIDE SEQUENCE</scope>
    <source>
        <strain evidence="2">CBS 10118</strain>
    </source>
</reference>
<feature type="compositionally biased region" description="Polar residues" evidence="1">
    <location>
        <begin position="242"/>
        <end position="253"/>
    </location>
</feature>
<reference evidence="2" key="1">
    <citation type="submission" date="2013-07" db="EMBL/GenBank/DDBJ databases">
        <title>The Genome Sequence of Cryptococcus bestiolae CBS10118.</title>
        <authorList>
            <consortium name="The Broad Institute Genome Sequencing Platform"/>
            <person name="Cuomo C."/>
            <person name="Litvintseva A."/>
            <person name="Chen Y."/>
            <person name="Heitman J."/>
            <person name="Sun S."/>
            <person name="Springer D."/>
            <person name="Dromer F."/>
            <person name="Young S.K."/>
            <person name="Zeng Q."/>
            <person name="Gargeya S."/>
            <person name="Fitzgerald M."/>
            <person name="Abouelleil A."/>
            <person name="Alvarado L."/>
            <person name="Berlin A.M."/>
            <person name="Chapman S.B."/>
            <person name="Dewar J."/>
            <person name="Goldberg J."/>
            <person name="Griggs A."/>
            <person name="Gujja S."/>
            <person name="Hansen M."/>
            <person name="Howarth C."/>
            <person name="Imamovic A."/>
            <person name="Larimer J."/>
            <person name="McCowan C."/>
            <person name="Murphy C."/>
            <person name="Pearson M."/>
            <person name="Priest M."/>
            <person name="Roberts A."/>
            <person name="Saif S."/>
            <person name="Shea T."/>
            <person name="Sykes S."/>
            <person name="Wortman J."/>
            <person name="Nusbaum C."/>
            <person name="Birren B."/>
        </authorList>
    </citation>
    <scope>NUCLEOTIDE SEQUENCE [LARGE SCALE GENOMIC DNA]</scope>
    <source>
        <strain evidence="2">CBS 10118</strain>
    </source>
</reference>
<feature type="compositionally biased region" description="Polar residues" evidence="1">
    <location>
        <begin position="855"/>
        <end position="874"/>
    </location>
</feature>
<dbReference type="STRING" id="1296100.A0A1B9GB38"/>
<evidence type="ECO:0000313" key="4">
    <source>
        <dbReference type="Proteomes" id="UP000092730"/>
    </source>
</evidence>
<feature type="compositionally biased region" description="Basic and acidic residues" evidence="1">
    <location>
        <begin position="129"/>
        <end position="138"/>
    </location>
</feature>
<evidence type="ECO:0000313" key="3">
    <source>
        <dbReference type="EMBL" id="WVW82370.1"/>
    </source>
</evidence>
<sequence>MTIRGQTRGRGRGLAPPRVIEDRDVLGFANKTVANSGPPTIQTFSKLPPNLPTRGRGRGGGLPTSSRGGLPPSVRTGLPPSVRTGVPPSGPRGGPSIPRGRGGGGYSDTYRPTYGRPSSPSPPTPRYPRGRDRERSGSDEWAGYSEKQRERDREENTWNKHGHGSSDSYRPAAPRSVRRYSPSQPTMQDSWSPRSDDRFYDHAGPSTAQPLGTSSSNNPPQHIIFSSPSLPPALPSQPTSLRPPTSGASSRQPSPAVPSRPTNTSQAFATTSDKGKGKAVPPQIPEPPPPEIKKMSFKPINPNAPKPKGKEKQIEDVPVQVRVKAEPEPDPSPQHNPAILSDTGTRQGKKVEEIDVKPSIKELERDEIVHVGGEGIRRSGTFAFTKAELPDCWAKNPTERSKARMAFRKTQRDAMIAQGKKIGGTHWRDDGVAFDWTLPLPIPNPDHQSTTGTQAVVADHGERSGPTGVAGAYAEAIFTAPTASTSPSTLTAAPAPASAARPAPLTAASSSTSATFGQAQSRADAKNNTNSTAEAGPSRTTQQTTIDTPQTNAPKSSTAIKPTNSTNTNPVSVPKTPSKSAERLVVLTPSSLAASTSVSASTRTDASTSARTDASARTDDSTRSERRQIPYPPQFDTLQKRKQNFVDFDRWKIELQEMFCQRDESGNPTRGCTFKHNADGHSTMGVTIFSLEKARQIAKNDPSTWKNTEFTFCELFDYPATLSGPGRPSVAQPMKEWVDKIVAVVSKPDQQGKPTRWVKSIRRDTCKDLLVLSRDKTSQEMEEYEGPKIIHDDEFVRGLKRDEQPYQKGMKPPPLLKKAKELKSVLANGEPLTNKQKQKLEKQEKKRAREEAASENGSNSVVEISPAKSTSNSERPSKKNKNKHGEGSPSKSASGSNSVYVVSGNPSIDSEAKAGSSSTSAIANPSIPATIPALPYELSPNPTTTQDRTSPKLEGLNTSLRQKVSEIEKWTKLSTEFPDLKLALNTQIEKTREEIFGLYDDIAAEKVKLGAVA</sequence>
<dbReference type="KEGG" id="kbi:30207484"/>
<reference evidence="3" key="2">
    <citation type="submission" date="2013-07" db="EMBL/GenBank/DDBJ databases">
        <authorList>
            <consortium name="The Broad Institute Genome Sequencing Platform"/>
            <person name="Cuomo C."/>
            <person name="Litvintseva A."/>
            <person name="Chen Y."/>
            <person name="Heitman J."/>
            <person name="Sun S."/>
            <person name="Springer D."/>
            <person name="Dromer F."/>
            <person name="Young S.K."/>
            <person name="Zeng Q."/>
            <person name="Gargeya S."/>
            <person name="Fitzgerald M."/>
            <person name="Abouelleil A."/>
            <person name="Alvarado L."/>
            <person name="Berlin A.M."/>
            <person name="Chapman S.B."/>
            <person name="Dewar J."/>
            <person name="Goldberg J."/>
            <person name="Griggs A."/>
            <person name="Gujja S."/>
            <person name="Hansen M."/>
            <person name="Howarth C."/>
            <person name="Imamovic A."/>
            <person name="Larimer J."/>
            <person name="McCowan C."/>
            <person name="Murphy C."/>
            <person name="Pearson M."/>
            <person name="Priest M."/>
            <person name="Roberts A."/>
            <person name="Saif S."/>
            <person name="Shea T."/>
            <person name="Sykes S."/>
            <person name="Wortman J."/>
            <person name="Nusbaum C."/>
            <person name="Birren B."/>
        </authorList>
    </citation>
    <scope>NUCLEOTIDE SEQUENCE</scope>
    <source>
        <strain evidence="3">CBS 10118</strain>
    </source>
</reference>